<dbReference type="AlphaFoldDB" id="A0A6N2Z330"/>
<organism evidence="1">
    <name type="scientific">Streptococcus lutetiensis</name>
    <dbReference type="NCBI Taxonomy" id="150055"/>
    <lineage>
        <taxon>Bacteria</taxon>
        <taxon>Bacillati</taxon>
        <taxon>Bacillota</taxon>
        <taxon>Bacilli</taxon>
        <taxon>Lactobacillales</taxon>
        <taxon>Streptococcaceae</taxon>
        <taxon>Streptococcus</taxon>
    </lineage>
</organism>
<evidence type="ECO:0000313" key="1">
    <source>
        <dbReference type="EMBL" id="VYT72933.1"/>
    </source>
</evidence>
<accession>A0A6N2Z330</accession>
<dbReference type="EMBL" id="CACRUI010000003">
    <property type="protein sequence ID" value="VYT72933.1"/>
    <property type="molecule type" value="Genomic_DNA"/>
</dbReference>
<sequence length="122" mass="14657">MIKWNGKSTNGTWRKEIIANDYEELLEELVDRDIIDGYWNMDSQAFDGLCDCSEMLEKLRDEYQEAIEEDDDEKMASFEKQFDNIDWHEDVFSKLSEDDFKYVIRGCNSQAYYQEFEEVEED</sequence>
<proteinExistence type="predicted"/>
<reference evidence="1" key="1">
    <citation type="submission" date="2019-11" db="EMBL/GenBank/DDBJ databases">
        <authorList>
            <person name="Feng L."/>
        </authorList>
    </citation>
    <scope>NUCLEOTIDE SEQUENCE</scope>
    <source>
        <strain evidence="1">SLutetiensisLFYP71</strain>
    </source>
</reference>
<protein>
    <submittedName>
        <fullName evidence="1">Uncharacterized protein</fullName>
    </submittedName>
</protein>
<gene>
    <name evidence="1" type="ORF">SLLFYP71_00540</name>
</gene>
<name>A0A6N2Z330_9STRE</name>
<dbReference type="RefSeq" id="WP_156672622.1">
    <property type="nucleotide sequence ID" value="NZ_CACRUI010000003.1"/>
</dbReference>